<keyword evidence="1" id="KW-1133">Transmembrane helix</keyword>
<dbReference type="Proteomes" id="UP000253517">
    <property type="component" value="Unassembled WGS sequence"/>
</dbReference>
<keyword evidence="1" id="KW-0472">Membrane</keyword>
<dbReference type="EMBL" id="QPJS01000001">
    <property type="protein sequence ID" value="RCX05147.1"/>
    <property type="molecule type" value="Genomic_DNA"/>
</dbReference>
<comment type="caution">
    <text evidence="2">The sequence shown here is derived from an EMBL/GenBank/DDBJ whole genome shotgun (WGS) entry which is preliminary data.</text>
</comment>
<name>A0A369AAP0_9FLAO</name>
<evidence type="ECO:0008006" key="4">
    <source>
        <dbReference type="Google" id="ProtNLM"/>
    </source>
</evidence>
<evidence type="ECO:0000313" key="3">
    <source>
        <dbReference type="Proteomes" id="UP000253517"/>
    </source>
</evidence>
<keyword evidence="1" id="KW-0812">Transmembrane</keyword>
<organism evidence="2 3">
    <name type="scientific">Schleiferia thermophila</name>
    <dbReference type="NCBI Taxonomy" id="884107"/>
    <lineage>
        <taxon>Bacteria</taxon>
        <taxon>Pseudomonadati</taxon>
        <taxon>Bacteroidota</taxon>
        <taxon>Flavobacteriia</taxon>
        <taxon>Flavobacteriales</taxon>
        <taxon>Schleiferiaceae</taxon>
        <taxon>Schleiferia</taxon>
    </lineage>
</organism>
<evidence type="ECO:0000256" key="1">
    <source>
        <dbReference type="SAM" id="Phobius"/>
    </source>
</evidence>
<proteinExistence type="predicted"/>
<keyword evidence="3" id="KW-1185">Reference proteome</keyword>
<reference evidence="2 3" key="1">
    <citation type="submission" date="2018-07" db="EMBL/GenBank/DDBJ databases">
        <title>Genomic Encyclopedia of Type Strains, Phase IV (KMG-IV): sequencing the most valuable type-strain genomes for metagenomic binning, comparative biology and taxonomic classification.</title>
        <authorList>
            <person name="Goeker M."/>
        </authorList>
    </citation>
    <scope>NUCLEOTIDE SEQUENCE [LARGE SCALE GENOMIC DNA]</scope>
    <source>
        <strain evidence="2 3">DSM 21410</strain>
    </source>
</reference>
<dbReference type="RefSeq" id="WP_125039367.1">
    <property type="nucleotide sequence ID" value="NZ_BHZF01000001.1"/>
</dbReference>
<dbReference type="AlphaFoldDB" id="A0A369AAP0"/>
<feature type="transmembrane region" description="Helical" evidence="1">
    <location>
        <begin position="47"/>
        <end position="69"/>
    </location>
</feature>
<feature type="transmembrane region" description="Helical" evidence="1">
    <location>
        <begin position="12"/>
        <end position="35"/>
    </location>
</feature>
<gene>
    <name evidence="2" type="ORF">DES35_101430</name>
</gene>
<protein>
    <recommendedName>
        <fullName evidence="4">PH (Pleckstrin Homology) domain-containing protein</fullName>
    </recommendedName>
</protein>
<evidence type="ECO:0000313" key="2">
    <source>
        <dbReference type="EMBL" id="RCX05147.1"/>
    </source>
</evidence>
<accession>A0A369AAP0</accession>
<sequence length="156" mass="18153">MYYREVQRFNQWYFIVLHLLILGTGILILYSEYLAKPVTNPTDPEPFLFFVLLVLINIFLICIQLEAVLSEKGMSVRYFPFASEFHPWENIQQVEVVTLPFSGPGIRWSDDYGLIYNVRGIKGVFVICHNGEKYIIGSSNPKKLAMEIRKRLTRGM</sequence>